<dbReference type="GO" id="GO:0005524">
    <property type="term" value="F:ATP binding"/>
    <property type="evidence" value="ECO:0007669"/>
    <property type="project" value="UniProtKB-UniRule"/>
</dbReference>
<dbReference type="GO" id="GO:0031124">
    <property type="term" value="P:mRNA 3'-end processing"/>
    <property type="evidence" value="ECO:0007669"/>
    <property type="project" value="UniProtKB-UniRule"/>
</dbReference>
<protein>
    <recommendedName>
        <fullName evidence="3">Polynucleotide 5'-hydroxyl-kinase GRC3</fullName>
    </recommendedName>
    <alternativeName>
        <fullName evidence="2">Polynucleotide 5'-hydroxyl-kinase grc3</fullName>
    </alternativeName>
</protein>
<name>A0A9W8ASP8_9FUNG</name>
<dbReference type="FunFam" id="2.60.120.1030:FF:000001">
    <property type="entry name" value="Protein CLP1 homolog 5"/>
    <property type="match status" value="1"/>
</dbReference>
<dbReference type="InterPro" id="IPR038239">
    <property type="entry name" value="Clp1_N_sf"/>
</dbReference>
<keyword evidence="4 8" id="KW-0507">mRNA processing</keyword>
<keyword evidence="7 8" id="KW-0539">Nucleus</keyword>
<dbReference type="InterPro" id="IPR028606">
    <property type="entry name" value="Clp1"/>
</dbReference>
<dbReference type="PANTHER" id="PTHR12755">
    <property type="entry name" value="CLEAVAGE/POLYADENYLATION FACTOR IA SUBUNIT CLP1P"/>
    <property type="match status" value="1"/>
</dbReference>
<keyword evidence="5 8" id="KW-0547">Nucleotide-binding</keyword>
<evidence type="ECO:0000256" key="5">
    <source>
        <dbReference type="ARBA" id="ARBA00022741"/>
    </source>
</evidence>
<feature type="domain" description="Clp1 P-loop" evidence="11">
    <location>
        <begin position="130"/>
        <end position="327"/>
    </location>
</feature>
<dbReference type="InterPro" id="IPR038238">
    <property type="entry name" value="Clp1_C_sf"/>
</dbReference>
<dbReference type="InterPro" id="IPR045116">
    <property type="entry name" value="Clp1/Grc3"/>
</dbReference>
<evidence type="ECO:0000259" key="9">
    <source>
        <dbReference type="Pfam" id="PF06807"/>
    </source>
</evidence>
<dbReference type="Proteomes" id="UP001150925">
    <property type="component" value="Unassembled WGS sequence"/>
</dbReference>
<dbReference type="InterPro" id="IPR027417">
    <property type="entry name" value="P-loop_NTPase"/>
</dbReference>
<dbReference type="OrthoDB" id="258143at2759"/>
<keyword evidence="13" id="KW-1185">Reference proteome</keyword>
<dbReference type="Gene3D" id="2.60.120.1030">
    <property type="entry name" value="Clp1, DNA binding domain"/>
    <property type="match status" value="1"/>
</dbReference>
<evidence type="ECO:0000313" key="13">
    <source>
        <dbReference type="Proteomes" id="UP001150925"/>
    </source>
</evidence>
<evidence type="ECO:0000256" key="1">
    <source>
        <dbReference type="ARBA" id="ARBA00004123"/>
    </source>
</evidence>
<dbReference type="Gene3D" id="2.40.30.330">
    <property type="entry name" value="Pre-mRNA cleavage complex subunit Clp1, C-terminal domain"/>
    <property type="match status" value="1"/>
</dbReference>
<evidence type="ECO:0000259" key="10">
    <source>
        <dbReference type="Pfam" id="PF16573"/>
    </source>
</evidence>
<dbReference type="GO" id="GO:0006388">
    <property type="term" value="P:tRNA splicing, via endonucleolytic cleavage and ligation"/>
    <property type="evidence" value="ECO:0007669"/>
    <property type="project" value="TreeGrafter"/>
</dbReference>
<dbReference type="InterPro" id="IPR032319">
    <property type="entry name" value="CLP1_P"/>
</dbReference>
<comment type="similarity">
    <text evidence="8">Belongs to the Clp1 family. Clp1 subfamily.</text>
</comment>
<dbReference type="Gene3D" id="3.40.50.300">
    <property type="entry name" value="P-loop containing nucleotide triphosphate hydrolases"/>
    <property type="match status" value="1"/>
</dbReference>
<dbReference type="GO" id="GO:0005849">
    <property type="term" value="C:mRNA cleavage factor complex"/>
    <property type="evidence" value="ECO:0007669"/>
    <property type="project" value="UniProtKB-UniRule"/>
</dbReference>
<gene>
    <name evidence="8 12" type="primary">CLP1</name>
    <name evidence="12" type="ORF">IWQ62_004543</name>
</gene>
<sequence length="449" mass="49785">MASAMTGFSEQIKLADQTRQWELRPEQEFRFEVDFNNAIILRLKAGMAEIFGAELGQGTSYNFSGQKVAVFTWHGCTLEIQGQCNVEYVAEETPMVSYLNLHVALEQRRVSGDQASDAVSTTGPIVMVVGPADAGKTSLVKMLLNYAYRQERRPMFINLDPAEGSIMLPGTVSAAPAAHMIDPEDELNSLGLNKASDVSTPLCYHYGYASLTENPKLYKLLVSKLASTVHARLANDQPSREAGCIIDTGGVVDPAGYDAIQHCITEFKVNVVVVLGHERLYSDMHKLYAGNDQITVVKLAKSGGVVNRDKEFLRQAQLRTIRKYFYGSVNSEFSPFSTIAWYQDLKIFRVEDALAPSSALPLGQDRKLSETQIVPMEPGPVLLHSILTVSSLDNTEDENKLLESNVAGFVYVSSVDENKNKRKLTLLSPFPGRLPRKYLLLTSFKWMEV</sequence>
<dbReference type="GO" id="GO:0051731">
    <property type="term" value="F:polynucleotide 5'-hydroxyl-kinase activity"/>
    <property type="evidence" value="ECO:0007669"/>
    <property type="project" value="InterPro"/>
</dbReference>
<evidence type="ECO:0000256" key="8">
    <source>
        <dbReference type="HAMAP-Rule" id="MF_03035"/>
    </source>
</evidence>
<dbReference type="InterPro" id="IPR032324">
    <property type="entry name" value="Clp1_N"/>
</dbReference>
<reference evidence="12" key="1">
    <citation type="submission" date="2022-07" db="EMBL/GenBank/DDBJ databases">
        <title>Phylogenomic reconstructions and comparative analyses of Kickxellomycotina fungi.</title>
        <authorList>
            <person name="Reynolds N.K."/>
            <person name="Stajich J.E."/>
            <person name="Barry K."/>
            <person name="Grigoriev I.V."/>
            <person name="Crous P."/>
            <person name="Smith M.E."/>
        </authorList>
    </citation>
    <scope>NUCLEOTIDE SEQUENCE</scope>
    <source>
        <strain evidence="12">RSA 1196</strain>
    </source>
</reference>
<evidence type="ECO:0000256" key="4">
    <source>
        <dbReference type="ARBA" id="ARBA00022664"/>
    </source>
</evidence>
<feature type="binding site" evidence="8">
    <location>
        <position position="67"/>
    </location>
    <ligand>
        <name>ATP</name>
        <dbReference type="ChEBI" id="CHEBI:30616"/>
    </ligand>
</feature>
<keyword evidence="12" id="KW-0808">Transferase</keyword>
<feature type="domain" description="Clp1 C-terminal" evidence="9">
    <location>
        <begin position="334"/>
        <end position="448"/>
    </location>
</feature>
<accession>A0A9W8ASP8</accession>
<comment type="subcellular location">
    <subcellularLocation>
        <location evidence="1 8">Nucleus</location>
    </subcellularLocation>
</comment>
<dbReference type="Pfam" id="PF16575">
    <property type="entry name" value="CLP1_P"/>
    <property type="match status" value="1"/>
</dbReference>
<feature type="binding site" evidence="8">
    <location>
        <begin position="133"/>
        <end position="138"/>
    </location>
    <ligand>
        <name>ATP</name>
        <dbReference type="ChEBI" id="CHEBI:30616"/>
    </ligand>
</feature>
<feature type="domain" description="Clp1 N-terminal" evidence="10">
    <location>
        <begin position="22"/>
        <end position="110"/>
    </location>
</feature>
<evidence type="ECO:0000313" key="12">
    <source>
        <dbReference type="EMBL" id="KAJ1959600.1"/>
    </source>
</evidence>
<dbReference type="SUPFAM" id="SSF52540">
    <property type="entry name" value="P-loop containing nucleoside triphosphate hydrolases"/>
    <property type="match status" value="1"/>
</dbReference>
<dbReference type="PANTHER" id="PTHR12755:SF6">
    <property type="entry name" value="POLYRIBONUCLEOTIDE 5'-HYDROXYL-KINASE CLP1"/>
    <property type="match status" value="1"/>
</dbReference>
<feature type="binding site" evidence="8">
    <location>
        <position position="28"/>
    </location>
    <ligand>
        <name>ATP</name>
        <dbReference type="ChEBI" id="CHEBI:30616"/>
    </ligand>
</feature>
<evidence type="ECO:0000256" key="2">
    <source>
        <dbReference type="ARBA" id="ARBA00018706"/>
    </source>
</evidence>
<evidence type="ECO:0000256" key="6">
    <source>
        <dbReference type="ARBA" id="ARBA00022840"/>
    </source>
</evidence>
<evidence type="ECO:0000256" key="7">
    <source>
        <dbReference type="ARBA" id="ARBA00023242"/>
    </source>
</evidence>
<comment type="caution">
    <text evidence="12">The sequence shown here is derived from an EMBL/GenBank/DDBJ whole genome shotgun (WGS) entry which is preliminary data.</text>
</comment>
<evidence type="ECO:0000256" key="3">
    <source>
        <dbReference type="ARBA" id="ARBA00019824"/>
    </source>
</evidence>
<dbReference type="HAMAP" id="MF_03035">
    <property type="entry name" value="Clp1"/>
    <property type="match status" value="1"/>
</dbReference>
<dbReference type="Pfam" id="PF06807">
    <property type="entry name" value="Clp1"/>
    <property type="match status" value="1"/>
</dbReference>
<proteinExistence type="inferred from homology"/>
<dbReference type="InterPro" id="IPR010655">
    <property type="entry name" value="Clp1_C"/>
</dbReference>
<evidence type="ECO:0000259" key="11">
    <source>
        <dbReference type="Pfam" id="PF16575"/>
    </source>
</evidence>
<dbReference type="EMBL" id="JANBPY010001547">
    <property type="protein sequence ID" value="KAJ1959600.1"/>
    <property type="molecule type" value="Genomic_DNA"/>
</dbReference>
<keyword evidence="6 8" id="KW-0067">ATP-binding</keyword>
<dbReference type="Pfam" id="PF16573">
    <property type="entry name" value="CLP1_N"/>
    <property type="match status" value="1"/>
</dbReference>
<comment type="subunit">
    <text evidence="8">Component of a pre-mRNA cleavage factor complex. Interacts directly with PCF11.</text>
</comment>
<organism evidence="12 13">
    <name type="scientific">Dispira parvispora</name>
    <dbReference type="NCBI Taxonomy" id="1520584"/>
    <lineage>
        <taxon>Eukaryota</taxon>
        <taxon>Fungi</taxon>
        <taxon>Fungi incertae sedis</taxon>
        <taxon>Zoopagomycota</taxon>
        <taxon>Kickxellomycotina</taxon>
        <taxon>Dimargaritomycetes</taxon>
        <taxon>Dimargaritales</taxon>
        <taxon>Dimargaritaceae</taxon>
        <taxon>Dispira</taxon>
    </lineage>
</organism>
<dbReference type="AlphaFoldDB" id="A0A9W8ASP8"/>
<comment type="function">
    <text evidence="8">Required for endonucleolytic cleavage during polyadenylation-dependent pre-mRNA 3'-end formation.</text>
</comment>